<sequence length="402" mass="43467">MKHSGYKKHSFVTLPVTALLISILVVGCSSSNDAAAPTATPTATPEEFEAVIPISLPVAQDKHITFANAEKSFEEIPQTAWLNVQDAINANPVVDIPTTIVVGPNTDTTIEQITSLLQMEYQLWNGFEQPPSFAGLVYNAQDEAWAEKEWPKLAAKLNLTDNPESEIPRLRAGCNFTSDVATECYGGMSVFFPNTLAGFAFYGVQSPYWSQNSLEVGPISQVTHEYTHIVQFAQWNGAELQPGENLKSESAHNGMPCWFSEGQANAIGIPIAAKDLNSYIQGRDNSVRRRINQDSGAKPALTDSTLSAKNITSFLYGQDASTCYNPATNGDWQLGYSVGYAATEVLVAIGGPQSTMALLAKTASGLTWSDAFHAVYGVSWEEGADILGKVLEAEYAAKPMDH</sequence>
<evidence type="ECO:0000313" key="1">
    <source>
        <dbReference type="EMBL" id="CAB4623854.1"/>
    </source>
</evidence>
<dbReference type="PROSITE" id="PS51257">
    <property type="entry name" value="PROKAR_LIPOPROTEIN"/>
    <property type="match status" value="1"/>
</dbReference>
<proteinExistence type="predicted"/>
<organism evidence="1">
    <name type="scientific">freshwater metagenome</name>
    <dbReference type="NCBI Taxonomy" id="449393"/>
    <lineage>
        <taxon>unclassified sequences</taxon>
        <taxon>metagenomes</taxon>
        <taxon>ecological metagenomes</taxon>
    </lineage>
</organism>
<gene>
    <name evidence="1" type="ORF">UFOPK1961_00293</name>
</gene>
<reference evidence="1" key="1">
    <citation type="submission" date="2020-05" db="EMBL/GenBank/DDBJ databases">
        <authorList>
            <person name="Chiriac C."/>
            <person name="Salcher M."/>
            <person name="Ghai R."/>
            <person name="Kavagutti S V."/>
        </authorList>
    </citation>
    <scope>NUCLEOTIDE SEQUENCE</scope>
</reference>
<name>A0A6J6IHA5_9ZZZZ</name>
<dbReference type="EMBL" id="CAEZVJ010000019">
    <property type="protein sequence ID" value="CAB4623854.1"/>
    <property type="molecule type" value="Genomic_DNA"/>
</dbReference>
<protein>
    <submittedName>
        <fullName evidence="1">Unannotated protein</fullName>
    </submittedName>
</protein>
<accession>A0A6J6IHA5</accession>
<dbReference type="AlphaFoldDB" id="A0A6J6IHA5"/>